<dbReference type="InterPro" id="IPR010390">
    <property type="entry name" value="ABC-2_transporter-like"/>
</dbReference>
<dbReference type="Proteomes" id="UP001500416">
    <property type="component" value="Unassembled WGS sequence"/>
</dbReference>
<comment type="caution">
    <text evidence="2">The sequence shown here is derived from an EMBL/GenBank/DDBJ whole genome shotgun (WGS) entry which is preliminary data.</text>
</comment>
<keyword evidence="1" id="KW-0812">Transmembrane</keyword>
<dbReference type="PANTHER" id="PTHR36832:SF2">
    <property type="entry name" value="INTEGRAL MEMBRANE PROTEIN"/>
    <property type="match status" value="1"/>
</dbReference>
<dbReference type="PANTHER" id="PTHR36832">
    <property type="entry name" value="SLR1174 PROTEIN-RELATED"/>
    <property type="match status" value="1"/>
</dbReference>
<accession>A0ABP3DPT3</accession>
<name>A0ABP3DPT3_9PSEU</name>
<feature type="transmembrane region" description="Helical" evidence="1">
    <location>
        <begin position="32"/>
        <end position="57"/>
    </location>
</feature>
<proteinExistence type="predicted"/>
<feature type="transmembrane region" description="Helical" evidence="1">
    <location>
        <begin position="150"/>
        <end position="177"/>
    </location>
</feature>
<gene>
    <name evidence="2" type="ORF">GCM10010492_41330</name>
</gene>
<dbReference type="EMBL" id="BAAABU010000008">
    <property type="protein sequence ID" value="GAA0237966.1"/>
    <property type="molecule type" value="Genomic_DNA"/>
</dbReference>
<organism evidence="2 3">
    <name type="scientific">Saccharothrix mutabilis subsp. mutabilis</name>
    <dbReference type="NCBI Taxonomy" id="66855"/>
    <lineage>
        <taxon>Bacteria</taxon>
        <taxon>Bacillati</taxon>
        <taxon>Actinomycetota</taxon>
        <taxon>Actinomycetes</taxon>
        <taxon>Pseudonocardiales</taxon>
        <taxon>Pseudonocardiaceae</taxon>
        <taxon>Saccharothrix</taxon>
    </lineage>
</organism>
<sequence length="267" mass="29070">MPADLGSKDVRAYAHLALAGFRRYSTYRQAMLAGLAANVVFGLLRTAVLVATVGAAPVAGYDAASVVTYVWLGQGLLAFVVLWGESQLSERIRTGDVVVDLYRPWHLQAALLAEDVGRAAYAVVVRLVPPVAIGALLFPFRWPAPHTWPLFAVSAVLALVISFGLRFILNCTTFWLLDSRGVRNVYEVASGLVCGLIVPLAFMPEWARDALWATPFPYLIQAPIDVFLERGPQWTVIALQAFWAVVVLVAGHFVLSRAVRKVVVQGG</sequence>
<keyword evidence="1" id="KW-1133">Transmembrane helix</keyword>
<feature type="transmembrane region" description="Helical" evidence="1">
    <location>
        <begin position="119"/>
        <end position="138"/>
    </location>
</feature>
<evidence type="ECO:0000313" key="2">
    <source>
        <dbReference type="EMBL" id="GAA0237966.1"/>
    </source>
</evidence>
<protein>
    <submittedName>
        <fullName evidence="2">ABC-2 family transporter protein</fullName>
    </submittedName>
</protein>
<keyword evidence="1" id="KW-0472">Membrane</keyword>
<reference evidence="3" key="1">
    <citation type="journal article" date="2019" name="Int. J. Syst. Evol. Microbiol.">
        <title>The Global Catalogue of Microorganisms (GCM) 10K type strain sequencing project: providing services to taxonomists for standard genome sequencing and annotation.</title>
        <authorList>
            <consortium name="The Broad Institute Genomics Platform"/>
            <consortium name="The Broad Institute Genome Sequencing Center for Infectious Disease"/>
            <person name="Wu L."/>
            <person name="Ma J."/>
        </authorList>
    </citation>
    <scope>NUCLEOTIDE SEQUENCE [LARGE SCALE GENOMIC DNA]</scope>
    <source>
        <strain evidence="3">JCM 3380</strain>
    </source>
</reference>
<evidence type="ECO:0000313" key="3">
    <source>
        <dbReference type="Proteomes" id="UP001500416"/>
    </source>
</evidence>
<feature type="transmembrane region" description="Helical" evidence="1">
    <location>
        <begin position="234"/>
        <end position="255"/>
    </location>
</feature>
<keyword evidence="3" id="KW-1185">Reference proteome</keyword>
<evidence type="ECO:0000256" key="1">
    <source>
        <dbReference type="SAM" id="Phobius"/>
    </source>
</evidence>
<feature type="transmembrane region" description="Helical" evidence="1">
    <location>
        <begin position="63"/>
        <end position="83"/>
    </location>
</feature>
<dbReference type="Pfam" id="PF06182">
    <property type="entry name" value="ABC2_membrane_6"/>
    <property type="match status" value="1"/>
</dbReference>
<feature type="transmembrane region" description="Helical" evidence="1">
    <location>
        <begin position="184"/>
        <end position="202"/>
    </location>
</feature>